<dbReference type="GO" id="GO:0005524">
    <property type="term" value="F:ATP binding"/>
    <property type="evidence" value="ECO:0007669"/>
    <property type="project" value="UniProtKB-KW"/>
</dbReference>
<dbReference type="SUPFAM" id="SSF52540">
    <property type="entry name" value="P-loop containing nucleoside triphosphate hydrolases"/>
    <property type="match status" value="1"/>
</dbReference>
<sequence>MALVTFTGYPASAKSTRAAQLHTYLAAKHNNVQLLSDHSLNISRNVYSDSREEKAARGTLFAAMQRLMSPNTILIVDAPNYIKGFRYQMYCAARELKLRVCTIYVVAKEEQCREWNAARQEGERYPDETLENLIQRYEEPSSMVRWDSPLFTVLWSDDQMPFEAIWEAVSEGKIKPPNSGTVAVSKAPTDALLTLEKTALSIITELMSLQDGYGGTVNLSGNNIQLPPRRLTLSELHRLKRQFVQVHKKAITLGTIEKGSVEWDASSVAHKFAVYLEEHLKH</sequence>
<comment type="caution">
    <text evidence="5">The sequence shown here is derived from an EMBL/GenBank/DDBJ whole genome shotgun (WGS) entry which is preliminary data.</text>
</comment>
<keyword evidence="1" id="KW-0547">Nucleotide-binding</keyword>
<dbReference type="EMBL" id="JAACJM010000010">
    <property type="protein sequence ID" value="KAF5370832.1"/>
    <property type="molecule type" value="Genomic_DNA"/>
</dbReference>
<organism evidence="5 6">
    <name type="scientific">Tetrapyrgos nigripes</name>
    <dbReference type="NCBI Taxonomy" id="182062"/>
    <lineage>
        <taxon>Eukaryota</taxon>
        <taxon>Fungi</taxon>
        <taxon>Dikarya</taxon>
        <taxon>Basidiomycota</taxon>
        <taxon>Agaricomycotina</taxon>
        <taxon>Agaricomycetes</taxon>
        <taxon>Agaricomycetidae</taxon>
        <taxon>Agaricales</taxon>
        <taxon>Marasmiineae</taxon>
        <taxon>Marasmiaceae</taxon>
        <taxon>Tetrapyrgos</taxon>
    </lineage>
</organism>
<evidence type="ECO:0000256" key="4">
    <source>
        <dbReference type="ARBA" id="ARBA00063730"/>
    </source>
</evidence>
<evidence type="ECO:0000256" key="1">
    <source>
        <dbReference type="ARBA" id="ARBA00022741"/>
    </source>
</evidence>
<comment type="subunit">
    <text evidence="4">Interacts with the elongator complex.</text>
</comment>
<evidence type="ECO:0000256" key="3">
    <source>
        <dbReference type="ARBA" id="ARBA00025768"/>
    </source>
</evidence>
<dbReference type="GO" id="GO:0006357">
    <property type="term" value="P:regulation of transcription by RNA polymerase II"/>
    <property type="evidence" value="ECO:0007669"/>
    <property type="project" value="UniProtKB-ARBA"/>
</dbReference>
<dbReference type="GO" id="GO:0006400">
    <property type="term" value="P:tRNA modification"/>
    <property type="evidence" value="ECO:0007669"/>
    <property type="project" value="UniProtKB-ARBA"/>
</dbReference>
<gene>
    <name evidence="5" type="ORF">D9758_001840</name>
</gene>
<keyword evidence="2" id="KW-0067">ATP-binding</keyword>
<accession>A0A8H5GTT8</accession>
<proteinExistence type="inferred from homology"/>
<dbReference type="AlphaFoldDB" id="A0A8H5GTT8"/>
<protein>
    <recommendedName>
        <fullName evidence="7">Chromatin associated protein KTI12</fullName>
    </recommendedName>
</protein>
<comment type="similarity">
    <text evidence="3">Belongs to the KTI12 family.</text>
</comment>
<dbReference type="Proteomes" id="UP000559256">
    <property type="component" value="Unassembled WGS sequence"/>
</dbReference>
<evidence type="ECO:0000313" key="6">
    <source>
        <dbReference type="Proteomes" id="UP000559256"/>
    </source>
</evidence>
<dbReference type="InterPro" id="IPR013641">
    <property type="entry name" value="KTI12/PSTK"/>
</dbReference>
<dbReference type="Gene3D" id="3.40.50.300">
    <property type="entry name" value="P-loop containing nucleotide triphosphate hydrolases"/>
    <property type="match status" value="1"/>
</dbReference>
<evidence type="ECO:0000256" key="2">
    <source>
        <dbReference type="ARBA" id="ARBA00022840"/>
    </source>
</evidence>
<keyword evidence="6" id="KW-1185">Reference proteome</keyword>
<dbReference type="OrthoDB" id="9972657at2759"/>
<name>A0A8H5GTT8_9AGAR</name>
<reference evidence="5 6" key="1">
    <citation type="journal article" date="2020" name="ISME J.">
        <title>Uncovering the hidden diversity of litter-decomposition mechanisms in mushroom-forming fungi.</title>
        <authorList>
            <person name="Floudas D."/>
            <person name="Bentzer J."/>
            <person name="Ahren D."/>
            <person name="Johansson T."/>
            <person name="Persson P."/>
            <person name="Tunlid A."/>
        </authorList>
    </citation>
    <scope>NUCLEOTIDE SEQUENCE [LARGE SCALE GENOMIC DNA]</scope>
    <source>
        <strain evidence="5 6">CBS 291.85</strain>
    </source>
</reference>
<evidence type="ECO:0008006" key="7">
    <source>
        <dbReference type="Google" id="ProtNLM"/>
    </source>
</evidence>
<evidence type="ECO:0000313" key="5">
    <source>
        <dbReference type="EMBL" id="KAF5370832.1"/>
    </source>
</evidence>
<dbReference type="InterPro" id="IPR027417">
    <property type="entry name" value="P-loop_NTPase"/>
</dbReference>
<dbReference type="PANTHER" id="PTHR12435">
    <property type="match status" value="1"/>
</dbReference>
<dbReference type="FunFam" id="3.40.50.300:FF:000827">
    <property type="entry name" value="KTI12 chromatin-associated homolog"/>
    <property type="match status" value="1"/>
</dbReference>
<dbReference type="Pfam" id="PF08433">
    <property type="entry name" value="KTI12"/>
    <property type="match status" value="1"/>
</dbReference>